<dbReference type="InterPro" id="IPR036005">
    <property type="entry name" value="Creatinase/aminopeptidase-like"/>
</dbReference>
<feature type="domain" description="Peptidase M24" evidence="1">
    <location>
        <begin position="144"/>
        <end position="379"/>
    </location>
</feature>
<dbReference type="InterPro" id="IPR000994">
    <property type="entry name" value="Pept_M24"/>
</dbReference>
<dbReference type="Gene3D" id="3.40.350.10">
    <property type="entry name" value="Creatinase/prolidase N-terminal domain"/>
    <property type="match status" value="1"/>
</dbReference>
<dbReference type="Pfam" id="PF01321">
    <property type="entry name" value="Creatinase_N"/>
    <property type="match status" value="1"/>
</dbReference>
<dbReference type="RefSeq" id="WP_073082961.1">
    <property type="nucleotide sequence ID" value="NZ_FQXV01000021.1"/>
</dbReference>
<protein>
    <submittedName>
        <fullName evidence="3">Xaa-Pro aminopeptidase</fullName>
    </submittedName>
</protein>
<keyword evidence="3" id="KW-0031">Aminopeptidase</keyword>
<evidence type="ECO:0000259" key="2">
    <source>
        <dbReference type="Pfam" id="PF01321"/>
    </source>
</evidence>
<reference evidence="3 4" key="1">
    <citation type="submission" date="2016-11" db="EMBL/GenBank/DDBJ databases">
        <authorList>
            <person name="Jaros S."/>
            <person name="Januszkiewicz K."/>
            <person name="Wedrychowicz H."/>
        </authorList>
    </citation>
    <scope>NUCLEOTIDE SEQUENCE [LARGE SCALE GENOMIC DNA]</scope>
    <source>
        <strain evidence="3 4">DSM 10068</strain>
    </source>
</reference>
<dbReference type="PANTHER" id="PTHR46112">
    <property type="entry name" value="AMINOPEPTIDASE"/>
    <property type="match status" value="1"/>
</dbReference>
<keyword evidence="3" id="KW-0378">Hydrolase</keyword>
<name>A0A1M5ZHA3_9FIRM</name>
<sequence>MAKDLTKEELALRLYNCCTKMDVKYPDWDTALFVSKINQYYFTGTMQDALLAVRRGGGLYYFVRRSLERARDESPLETIYPMNSYRDAAGVLGADLGKTYVETEIMPLAVLDRLKKYFTMAALGSLDKTVLAVRAVKTPYELAAMEESGRIHDDLMRNIVPTLLREGMSETDLCTALLEKMLERGFHGVTRFQMFQTDLGIGQIGFGVSSLYPTYFDGPGGHVGLSPVAPIMGSRERKLKRGDAVFIDIGFGIRGYNSDKSQAYIFGAKPTEEMVLAQRACLDIEKRTASLLMPGARPSEIYRTVMDALSPDFKRDFMGFGGRQVKFLGHGIGLHVDELPVIAEGFDEPIEENMAFAIEPKKGIRDVGLVGVEDTYVVEKTGARCITGSGCDIIEVR</sequence>
<evidence type="ECO:0000313" key="3">
    <source>
        <dbReference type="EMBL" id="SHI23551.1"/>
    </source>
</evidence>
<evidence type="ECO:0000259" key="1">
    <source>
        <dbReference type="Pfam" id="PF00557"/>
    </source>
</evidence>
<dbReference type="CDD" id="cd01066">
    <property type="entry name" value="APP_MetAP"/>
    <property type="match status" value="1"/>
</dbReference>
<proteinExistence type="predicted"/>
<dbReference type="STRING" id="1123282.SAMN02745823_03737"/>
<keyword evidence="3" id="KW-0645">Protease</keyword>
<dbReference type="AlphaFoldDB" id="A0A1M5ZHA3"/>
<dbReference type="InterPro" id="IPR029149">
    <property type="entry name" value="Creatin/AminoP/Spt16_N"/>
</dbReference>
<accession>A0A1M5ZHA3</accession>
<dbReference type="SUPFAM" id="SSF53092">
    <property type="entry name" value="Creatinase/prolidase N-terminal domain"/>
    <property type="match status" value="1"/>
</dbReference>
<dbReference type="Proteomes" id="UP000183995">
    <property type="component" value="Unassembled WGS sequence"/>
</dbReference>
<dbReference type="GO" id="GO:0004177">
    <property type="term" value="F:aminopeptidase activity"/>
    <property type="evidence" value="ECO:0007669"/>
    <property type="project" value="UniProtKB-KW"/>
</dbReference>
<dbReference type="PANTHER" id="PTHR46112:SF2">
    <property type="entry name" value="XAA-PRO AMINOPEPTIDASE P-RELATED"/>
    <property type="match status" value="1"/>
</dbReference>
<dbReference type="Gene3D" id="3.90.230.10">
    <property type="entry name" value="Creatinase/methionine aminopeptidase superfamily"/>
    <property type="match status" value="1"/>
</dbReference>
<dbReference type="OrthoDB" id="9806388at2"/>
<organism evidence="3 4">
    <name type="scientific">Sporobacter termitidis DSM 10068</name>
    <dbReference type="NCBI Taxonomy" id="1123282"/>
    <lineage>
        <taxon>Bacteria</taxon>
        <taxon>Bacillati</taxon>
        <taxon>Bacillota</taxon>
        <taxon>Clostridia</taxon>
        <taxon>Eubacteriales</taxon>
        <taxon>Oscillospiraceae</taxon>
        <taxon>Sporobacter</taxon>
    </lineage>
</organism>
<dbReference type="EMBL" id="FQXV01000021">
    <property type="protein sequence ID" value="SHI23551.1"/>
    <property type="molecule type" value="Genomic_DNA"/>
</dbReference>
<feature type="domain" description="Creatinase N-terminal" evidence="2">
    <location>
        <begin position="28"/>
        <end position="136"/>
    </location>
</feature>
<dbReference type="SUPFAM" id="SSF55920">
    <property type="entry name" value="Creatinase/aminopeptidase"/>
    <property type="match status" value="1"/>
</dbReference>
<dbReference type="InterPro" id="IPR000587">
    <property type="entry name" value="Creatinase_N"/>
</dbReference>
<dbReference type="Pfam" id="PF00557">
    <property type="entry name" value="Peptidase_M24"/>
    <property type="match status" value="1"/>
</dbReference>
<dbReference type="InterPro" id="IPR050659">
    <property type="entry name" value="Peptidase_M24B"/>
</dbReference>
<keyword evidence="4" id="KW-1185">Reference proteome</keyword>
<evidence type="ECO:0000313" key="4">
    <source>
        <dbReference type="Proteomes" id="UP000183995"/>
    </source>
</evidence>
<gene>
    <name evidence="3" type="ORF">SAMN02745823_03737</name>
</gene>